<dbReference type="AlphaFoldDB" id="A0AAD7I8F9"/>
<evidence type="ECO:0000256" key="4">
    <source>
        <dbReference type="SAM" id="SignalP"/>
    </source>
</evidence>
<feature type="domain" description="HTH cro/C1-type" evidence="5">
    <location>
        <begin position="96"/>
        <end position="147"/>
    </location>
</feature>
<feature type="signal peptide" evidence="4">
    <location>
        <begin position="1"/>
        <end position="18"/>
    </location>
</feature>
<comment type="caution">
    <text evidence="6">The sequence shown here is derived from an EMBL/GenBank/DDBJ whole genome shotgun (WGS) entry which is preliminary data.</text>
</comment>
<comment type="function">
    <text evidence="3">Transcriptional coactivator that stimulates GCN4-dependent transcriptional activity by bridging the DNA-binding region of GCN4 and TBP (SPT15), thereby recruiting TBP to GCN4-bound promoters. Involved in induction of the ribosome quality control (RQC) pathway; a pathway that degrades nascent peptide chains during problematic translation. Required to prevent stalled ribosomes from frameshifting.</text>
</comment>
<accession>A0AAD7I8F9</accession>
<evidence type="ECO:0000256" key="2">
    <source>
        <dbReference type="ARBA" id="ARBA00023125"/>
    </source>
</evidence>
<dbReference type="SMART" id="SM00530">
    <property type="entry name" value="HTH_XRE"/>
    <property type="match status" value="1"/>
</dbReference>
<dbReference type="GO" id="GO:0005634">
    <property type="term" value="C:nucleus"/>
    <property type="evidence" value="ECO:0007669"/>
    <property type="project" value="TreeGrafter"/>
</dbReference>
<keyword evidence="2" id="KW-0238">DNA-binding</keyword>
<sequence>MLLFTVALFASLAGCALAAPVDGKLMDGVAHYARYDLAGTSGPNSARDSEDDSRFDELAAAAPAVAIRAKKPVANAVAKKPAAPKTKINPAVGHAIASAREAKGLTQKDLATAINEPVSVVVSYESSRAVPTAQDISKLQKVLGIRLV</sequence>
<dbReference type="Proteomes" id="UP001215598">
    <property type="component" value="Unassembled WGS sequence"/>
</dbReference>
<evidence type="ECO:0000313" key="6">
    <source>
        <dbReference type="EMBL" id="KAJ7737397.1"/>
    </source>
</evidence>
<reference evidence="6" key="1">
    <citation type="submission" date="2023-03" db="EMBL/GenBank/DDBJ databases">
        <title>Massive genome expansion in bonnet fungi (Mycena s.s.) driven by repeated elements and novel gene families across ecological guilds.</title>
        <authorList>
            <consortium name="Lawrence Berkeley National Laboratory"/>
            <person name="Harder C.B."/>
            <person name="Miyauchi S."/>
            <person name="Viragh M."/>
            <person name="Kuo A."/>
            <person name="Thoen E."/>
            <person name="Andreopoulos B."/>
            <person name="Lu D."/>
            <person name="Skrede I."/>
            <person name="Drula E."/>
            <person name="Henrissat B."/>
            <person name="Morin E."/>
            <person name="Kohler A."/>
            <person name="Barry K."/>
            <person name="LaButti K."/>
            <person name="Morin E."/>
            <person name="Salamov A."/>
            <person name="Lipzen A."/>
            <person name="Mereny Z."/>
            <person name="Hegedus B."/>
            <person name="Baldrian P."/>
            <person name="Stursova M."/>
            <person name="Weitz H."/>
            <person name="Taylor A."/>
            <person name="Grigoriev I.V."/>
            <person name="Nagy L.G."/>
            <person name="Martin F."/>
            <person name="Kauserud H."/>
        </authorList>
    </citation>
    <scope>NUCLEOTIDE SEQUENCE</scope>
    <source>
        <strain evidence="6">CBHHK182m</strain>
    </source>
</reference>
<protein>
    <recommendedName>
        <fullName evidence="5">HTH cro/C1-type domain-containing protein</fullName>
    </recommendedName>
</protein>
<dbReference type="Gene3D" id="1.10.260.40">
    <property type="entry name" value="lambda repressor-like DNA-binding domains"/>
    <property type="match status" value="1"/>
</dbReference>
<proteinExistence type="inferred from homology"/>
<dbReference type="PANTHER" id="PTHR10245">
    <property type="entry name" value="ENDOTHELIAL DIFFERENTIATION-RELATED FACTOR 1 MULTIPROTEIN BRIDGING FACTOR 1"/>
    <property type="match status" value="1"/>
</dbReference>
<keyword evidence="4" id="KW-0732">Signal</keyword>
<evidence type="ECO:0000313" key="7">
    <source>
        <dbReference type="Proteomes" id="UP001215598"/>
    </source>
</evidence>
<name>A0AAD7I8F9_9AGAR</name>
<comment type="similarity">
    <text evidence="1">Belongs to the MBF1 family.</text>
</comment>
<dbReference type="InterPro" id="IPR010982">
    <property type="entry name" value="Lambda_DNA-bd_dom_sf"/>
</dbReference>
<dbReference type="EMBL" id="JARKIB010000117">
    <property type="protein sequence ID" value="KAJ7737397.1"/>
    <property type="molecule type" value="Genomic_DNA"/>
</dbReference>
<dbReference type="PANTHER" id="PTHR10245:SF15">
    <property type="entry name" value="ENDOTHELIAL DIFFERENTIATION-RELATED FACTOR 1"/>
    <property type="match status" value="1"/>
</dbReference>
<evidence type="ECO:0000256" key="3">
    <source>
        <dbReference type="ARBA" id="ARBA00035107"/>
    </source>
</evidence>
<keyword evidence="7" id="KW-1185">Reference proteome</keyword>
<gene>
    <name evidence="6" type="ORF">B0H16DRAFT_1466312</name>
</gene>
<dbReference type="InterPro" id="IPR001387">
    <property type="entry name" value="Cro/C1-type_HTH"/>
</dbReference>
<dbReference type="PROSITE" id="PS50943">
    <property type="entry name" value="HTH_CROC1"/>
    <property type="match status" value="1"/>
</dbReference>
<dbReference type="CDD" id="cd00093">
    <property type="entry name" value="HTH_XRE"/>
    <property type="match status" value="1"/>
</dbReference>
<evidence type="ECO:0000256" key="1">
    <source>
        <dbReference type="ARBA" id="ARBA00009802"/>
    </source>
</evidence>
<dbReference type="SUPFAM" id="SSF47413">
    <property type="entry name" value="lambda repressor-like DNA-binding domains"/>
    <property type="match status" value="1"/>
</dbReference>
<evidence type="ECO:0000259" key="5">
    <source>
        <dbReference type="PROSITE" id="PS50943"/>
    </source>
</evidence>
<dbReference type="Pfam" id="PF01381">
    <property type="entry name" value="HTH_3"/>
    <property type="match status" value="1"/>
</dbReference>
<dbReference type="GO" id="GO:0003677">
    <property type="term" value="F:DNA binding"/>
    <property type="evidence" value="ECO:0007669"/>
    <property type="project" value="UniProtKB-KW"/>
</dbReference>
<organism evidence="6 7">
    <name type="scientific">Mycena metata</name>
    <dbReference type="NCBI Taxonomy" id="1033252"/>
    <lineage>
        <taxon>Eukaryota</taxon>
        <taxon>Fungi</taxon>
        <taxon>Dikarya</taxon>
        <taxon>Basidiomycota</taxon>
        <taxon>Agaricomycotina</taxon>
        <taxon>Agaricomycetes</taxon>
        <taxon>Agaricomycetidae</taxon>
        <taxon>Agaricales</taxon>
        <taxon>Marasmiineae</taxon>
        <taxon>Mycenaceae</taxon>
        <taxon>Mycena</taxon>
    </lineage>
</organism>
<feature type="chain" id="PRO_5042163994" description="HTH cro/C1-type domain-containing protein" evidence="4">
    <location>
        <begin position="19"/>
        <end position="148"/>
    </location>
</feature>